<evidence type="ECO:0000313" key="2">
    <source>
        <dbReference type="EMBL" id="MBE6164741.1"/>
    </source>
</evidence>
<dbReference type="EMBL" id="SVAF01000011">
    <property type="protein sequence ID" value="MBE6164741.1"/>
    <property type="molecule type" value="Genomic_DNA"/>
</dbReference>
<keyword evidence="1" id="KW-0812">Transmembrane</keyword>
<name>A0A927XI36_9STRE</name>
<feature type="transmembrane region" description="Helical" evidence="1">
    <location>
        <begin position="172"/>
        <end position="200"/>
    </location>
</feature>
<dbReference type="Proteomes" id="UP000700800">
    <property type="component" value="Unassembled WGS sequence"/>
</dbReference>
<feature type="transmembrane region" description="Helical" evidence="1">
    <location>
        <begin position="297"/>
        <end position="317"/>
    </location>
</feature>
<sequence length="575" mass="66516">MKKNFKTISPYLLLFLYSVIFTIISYVFINTGDSQHDYGYHFGRLIGLGQSLKNGDLLPNLNFVFAQGTGYASPMFYGNWQFYLPAIFYIVTNYGTASYGVLICLIIFMTATFSYYSFYNISNNKKKSSLFAILVTLVFPWFGYGMTMAVMFVSVLFYAMYKVIFQDKRNPILLGIIIALLIQTHILSTVILALYSFIFVLLNIKKLTLPKFLSFLASIGIGLLLSAGYLLQYMEQTNSQSFFFKWTLRDFPFDSEALVSPTNLFNLILEYDKPIILILLLILLINFRKYSQFSRQLILISVFMFVFQSSILPWNSLLRYTFLANLQDTRRLVFFIPILILMVVVLEWSQESVHKLMIVQTLFYISSSLLNYLPNSENLNTMRWYNNLAIQSEENPTNSWFDTSGDEYFNLNFNHGSERDGSLSQFEEAVNVEITNVKSSYNNLEFDISKIDETQPASIVIPRIWYKGYIAEYSNGATGSQPAISYSELSSEEIKEYSTLNKPLESKKANYNGKIFLNLGSSGHVKVYYKKTFIQKMGYFIEFISWFAIFLLQYVTLRRKVSSNEKTIYRCSLLQ</sequence>
<organism evidence="2 3">
    <name type="scientific">Streptococcus gallolyticus</name>
    <dbReference type="NCBI Taxonomy" id="315405"/>
    <lineage>
        <taxon>Bacteria</taxon>
        <taxon>Bacillati</taxon>
        <taxon>Bacillota</taxon>
        <taxon>Bacilli</taxon>
        <taxon>Lactobacillales</taxon>
        <taxon>Streptococcaceae</taxon>
        <taxon>Streptococcus</taxon>
    </lineage>
</organism>
<evidence type="ECO:0008006" key="4">
    <source>
        <dbReference type="Google" id="ProtNLM"/>
    </source>
</evidence>
<feature type="transmembrane region" description="Helical" evidence="1">
    <location>
        <begin position="130"/>
        <end position="160"/>
    </location>
</feature>
<reference evidence="2" key="1">
    <citation type="submission" date="2019-04" db="EMBL/GenBank/DDBJ databases">
        <title>Evolution of Biomass-Degrading Anaerobic Consortia Revealed by Metagenomics.</title>
        <authorList>
            <person name="Peng X."/>
        </authorList>
    </citation>
    <scope>NUCLEOTIDE SEQUENCE</scope>
    <source>
        <strain evidence="2">SIG195</strain>
    </source>
</reference>
<feature type="transmembrane region" description="Helical" evidence="1">
    <location>
        <begin position="264"/>
        <end position="285"/>
    </location>
</feature>
<feature type="transmembrane region" description="Helical" evidence="1">
    <location>
        <begin position="212"/>
        <end position="231"/>
    </location>
</feature>
<dbReference type="AlphaFoldDB" id="A0A927XI36"/>
<protein>
    <recommendedName>
        <fullName evidence="4">Membrane protein 6-pyruvoyl-tetrahydropterin synthase-related domain-containing protein</fullName>
    </recommendedName>
</protein>
<evidence type="ECO:0000256" key="1">
    <source>
        <dbReference type="SAM" id="Phobius"/>
    </source>
</evidence>
<keyword evidence="1" id="KW-1133">Transmembrane helix</keyword>
<feature type="transmembrane region" description="Helical" evidence="1">
    <location>
        <begin position="97"/>
        <end position="118"/>
    </location>
</feature>
<proteinExistence type="predicted"/>
<comment type="caution">
    <text evidence="2">The sequence shown here is derived from an EMBL/GenBank/DDBJ whole genome shotgun (WGS) entry which is preliminary data.</text>
</comment>
<evidence type="ECO:0000313" key="3">
    <source>
        <dbReference type="Proteomes" id="UP000700800"/>
    </source>
</evidence>
<accession>A0A927XI36</accession>
<feature type="transmembrane region" description="Helical" evidence="1">
    <location>
        <begin position="537"/>
        <end position="557"/>
    </location>
</feature>
<feature type="transmembrane region" description="Helical" evidence="1">
    <location>
        <begin position="332"/>
        <end position="349"/>
    </location>
</feature>
<gene>
    <name evidence="2" type="ORF">E7156_05430</name>
</gene>
<keyword evidence="1" id="KW-0472">Membrane</keyword>
<feature type="transmembrane region" description="Helical" evidence="1">
    <location>
        <begin position="12"/>
        <end position="29"/>
    </location>
</feature>